<dbReference type="AlphaFoldDB" id="A0A4R6BLB7"/>
<evidence type="ECO:0000256" key="5">
    <source>
        <dbReference type="ARBA" id="ARBA00023136"/>
    </source>
</evidence>
<comment type="caution">
    <text evidence="7">The sequence shown here is derived from an EMBL/GenBank/DDBJ whole genome shotgun (WGS) entry which is preliminary data.</text>
</comment>
<keyword evidence="4 6" id="KW-1133">Transmembrane helix</keyword>
<reference evidence="7 8" key="1">
    <citation type="submission" date="2019-01" db="EMBL/GenBank/DDBJ databases">
        <title>Draft genome sequences of the type strains of six Macrococcus species.</title>
        <authorList>
            <person name="Mazhar S."/>
            <person name="Altermann E."/>
            <person name="Hill C."/>
            <person name="Mcauliffe O."/>
        </authorList>
    </citation>
    <scope>NUCLEOTIDE SEQUENCE [LARGE SCALE GENOMIC DNA]</scope>
    <source>
        <strain evidence="7 8">CCM4809</strain>
    </source>
</reference>
<evidence type="ECO:0000256" key="1">
    <source>
        <dbReference type="ARBA" id="ARBA00004308"/>
    </source>
</evidence>
<name>A0A4R6BLB7_9STAP</name>
<accession>A0A4R6BLB7</accession>
<dbReference type="Proteomes" id="UP000295328">
    <property type="component" value="Unassembled WGS sequence"/>
</dbReference>
<dbReference type="EMBL" id="SCWE01000001">
    <property type="protein sequence ID" value="TDM02573.1"/>
    <property type="molecule type" value="Genomic_DNA"/>
</dbReference>
<organism evidence="7 8">
    <name type="scientific">Macrococcus hajekii</name>
    <dbReference type="NCBI Taxonomy" id="198482"/>
    <lineage>
        <taxon>Bacteria</taxon>
        <taxon>Bacillati</taxon>
        <taxon>Bacillota</taxon>
        <taxon>Bacilli</taxon>
        <taxon>Bacillales</taxon>
        <taxon>Staphylococcaceae</taxon>
        <taxon>Macrococcus</taxon>
    </lineage>
</organism>
<evidence type="ECO:0000256" key="3">
    <source>
        <dbReference type="ARBA" id="ARBA00022692"/>
    </source>
</evidence>
<evidence type="ECO:0000313" key="7">
    <source>
        <dbReference type="EMBL" id="TDM02573.1"/>
    </source>
</evidence>
<sequence length="377" mass="42951">MMQALLLILFMGLIGALIGGFTNYIAIKMLFRPYHAVYLFGFKLPFTPGLIPKRRDELSVKIGEMVTKHLLTPDVFKQKVLTPETRQFLEKALRQQVEILKEDRYTIKYFADQWHYDIEGKLKTTIEEKIQTELLKIIDQHQKETFKALLPEAVQQELAVKVKGTSELLLEKFQHYIRSDKGYNDILNMVENFFTQKGKLISMLKMLMTAEAIADRVQREMLKLTSEEKIKAIIQSEIDAEYHRLMGTAPADYITDGQVEMAVNQVASSVTGHLNVAHYTRTPLSTLFPQGFNYMETTGIDAVLDKGLVRLADHIPAILEKIHIAALIKDQIDRFELSFIEQLVIEIASKELKLITLLGFILGGIIGLLQGMIALLI</sequence>
<dbReference type="OrthoDB" id="9787430at2"/>
<evidence type="ECO:0000313" key="8">
    <source>
        <dbReference type="Proteomes" id="UP000295328"/>
    </source>
</evidence>
<dbReference type="PANTHER" id="PTHR35791:SF1">
    <property type="entry name" value="UPF0754 MEMBRANE PROTEIN YHEB"/>
    <property type="match status" value="1"/>
</dbReference>
<dbReference type="GO" id="GO:0012505">
    <property type="term" value="C:endomembrane system"/>
    <property type="evidence" value="ECO:0007669"/>
    <property type="project" value="UniProtKB-SubCell"/>
</dbReference>
<evidence type="ECO:0000256" key="6">
    <source>
        <dbReference type="SAM" id="Phobius"/>
    </source>
</evidence>
<dbReference type="InterPro" id="IPR007383">
    <property type="entry name" value="DUF445"/>
</dbReference>
<gene>
    <name evidence="7" type="ORF">ERX37_00305</name>
</gene>
<comment type="subcellular location">
    <subcellularLocation>
        <location evidence="1">Endomembrane system</location>
    </subcellularLocation>
</comment>
<keyword evidence="8" id="KW-1185">Reference proteome</keyword>
<dbReference type="PANTHER" id="PTHR35791">
    <property type="entry name" value="UPF0754 MEMBRANE PROTEIN YHEB"/>
    <property type="match status" value="1"/>
</dbReference>
<keyword evidence="5 6" id="KW-0472">Membrane</keyword>
<feature type="transmembrane region" description="Helical" evidence="6">
    <location>
        <begin position="354"/>
        <end position="376"/>
    </location>
</feature>
<evidence type="ECO:0000256" key="2">
    <source>
        <dbReference type="ARBA" id="ARBA00008053"/>
    </source>
</evidence>
<keyword evidence="3 6" id="KW-0812">Transmembrane</keyword>
<dbReference type="Pfam" id="PF04286">
    <property type="entry name" value="DUF445"/>
    <property type="match status" value="1"/>
</dbReference>
<comment type="similarity">
    <text evidence="2">Belongs to the UPF0754 family.</text>
</comment>
<proteinExistence type="inferred from homology"/>
<evidence type="ECO:0000256" key="4">
    <source>
        <dbReference type="ARBA" id="ARBA00022989"/>
    </source>
</evidence>
<protein>
    <submittedName>
        <fullName evidence="7">DUF445 family protein</fullName>
    </submittedName>
</protein>